<proteinExistence type="predicted"/>
<evidence type="ECO:0000313" key="2">
    <source>
        <dbReference type="EMBL" id="TGZ76148.1"/>
    </source>
</evidence>
<evidence type="ECO:0000256" key="1">
    <source>
        <dbReference type="SAM" id="MobiDB-lite"/>
    </source>
</evidence>
<feature type="compositionally biased region" description="Basic and acidic residues" evidence="1">
    <location>
        <begin position="44"/>
        <end position="53"/>
    </location>
</feature>
<evidence type="ECO:0000313" key="3">
    <source>
        <dbReference type="Proteomes" id="UP000298138"/>
    </source>
</evidence>
<protein>
    <submittedName>
        <fullName evidence="2">Uncharacterized protein</fullName>
    </submittedName>
</protein>
<gene>
    <name evidence="2" type="ORF">EX30DRAFT_375766</name>
</gene>
<dbReference type="InParanoid" id="A0A4S2MNS4"/>
<feature type="non-terminal residue" evidence="2">
    <location>
        <position position="1"/>
    </location>
</feature>
<dbReference type="AlphaFoldDB" id="A0A4S2MNS4"/>
<keyword evidence="3" id="KW-1185">Reference proteome</keyword>
<dbReference type="OrthoDB" id="4554167at2759"/>
<feature type="region of interest" description="Disordered" evidence="1">
    <location>
        <begin position="44"/>
        <end position="73"/>
    </location>
</feature>
<accession>A0A4S2MNS4</accession>
<dbReference type="EMBL" id="ML220221">
    <property type="protein sequence ID" value="TGZ76148.1"/>
    <property type="molecule type" value="Genomic_DNA"/>
</dbReference>
<name>A0A4S2MNS4_9PEZI</name>
<reference evidence="2 3" key="1">
    <citation type="submission" date="2019-04" db="EMBL/GenBank/DDBJ databases">
        <title>Comparative genomics and transcriptomics to analyze fruiting body development in filamentous ascomycetes.</title>
        <authorList>
            <consortium name="DOE Joint Genome Institute"/>
            <person name="Lutkenhaus R."/>
            <person name="Traeger S."/>
            <person name="Breuer J."/>
            <person name="Kuo A."/>
            <person name="Lipzen A."/>
            <person name="Pangilinan J."/>
            <person name="Dilworth D."/>
            <person name="Sandor L."/>
            <person name="Poggeler S."/>
            <person name="Barry K."/>
            <person name="Grigoriev I.V."/>
            <person name="Nowrousian M."/>
        </authorList>
    </citation>
    <scope>NUCLEOTIDE SEQUENCE [LARGE SCALE GENOMIC DNA]</scope>
    <source>
        <strain evidence="2 3">CBS 389.68</strain>
    </source>
</reference>
<feature type="compositionally biased region" description="Polar residues" evidence="1">
    <location>
        <begin position="54"/>
        <end position="73"/>
    </location>
</feature>
<organism evidence="2 3">
    <name type="scientific">Ascodesmis nigricans</name>
    <dbReference type="NCBI Taxonomy" id="341454"/>
    <lineage>
        <taxon>Eukaryota</taxon>
        <taxon>Fungi</taxon>
        <taxon>Dikarya</taxon>
        <taxon>Ascomycota</taxon>
        <taxon>Pezizomycotina</taxon>
        <taxon>Pezizomycetes</taxon>
        <taxon>Pezizales</taxon>
        <taxon>Ascodesmidaceae</taxon>
        <taxon>Ascodesmis</taxon>
    </lineage>
</organism>
<dbReference type="Proteomes" id="UP000298138">
    <property type="component" value="Unassembled WGS sequence"/>
</dbReference>
<sequence>DLVEDCSIAELQELVKKAIQEATNPLKREIQTLKATIERLSGRIQDLNREKNVQPRTSPQTTTPNTPERSLPNNATEELTQEEAINHLSWAQVAASPGQARAATPSSRQWQVVSRNKTGNLKPPKRVADGDRRLIIQKPNGMEARHGPELVVALNATLQKSGAAAHIRVQRVDINAKGTASVRLGPYATGTMALKYKKELLQAACRVDESIADIWEERNHGMRRTFQKRESKLGMPAIDAE</sequence>